<keyword evidence="4" id="KW-1185">Reference proteome</keyword>
<evidence type="ECO:0000259" key="2">
    <source>
        <dbReference type="PROSITE" id="PS50878"/>
    </source>
</evidence>
<dbReference type="InterPro" id="IPR015095">
    <property type="entry name" value="AlkB_hom8_N"/>
</dbReference>
<feature type="non-terminal residue" evidence="3">
    <location>
        <position position="1"/>
    </location>
</feature>
<accession>A0AAD5ACV9</accession>
<dbReference type="Pfam" id="PF00078">
    <property type="entry name" value="RVT_1"/>
    <property type="match status" value="1"/>
</dbReference>
<dbReference type="GO" id="GO:0016706">
    <property type="term" value="F:2-oxoglutarate-dependent dioxygenase activity"/>
    <property type="evidence" value="ECO:0007669"/>
    <property type="project" value="InterPro"/>
</dbReference>
<dbReference type="SUPFAM" id="SSF56672">
    <property type="entry name" value="DNA/RNA polymerases"/>
    <property type="match status" value="1"/>
</dbReference>
<organism evidence="3 4">
    <name type="scientific">Silurus asotus</name>
    <name type="common">Amur catfish</name>
    <name type="synonym">Parasilurus asotus</name>
    <dbReference type="NCBI Taxonomy" id="30991"/>
    <lineage>
        <taxon>Eukaryota</taxon>
        <taxon>Metazoa</taxon>
        <taxon>Chordata</taxon>
        <taxon>Craniata</taxon>
        <taxon>Vertebrata</taxon>
        <taxon>Euteleostomi</taxon>
        <taxon>Actinopterygii</taxon>
        <taxon>Neopterygii</taxon>
        <taxon>Teleostei</taxon>
        <taxon>Ostariophysi</taxon>
        <taxon>Siluriformes</taxon>
        <taxon>Siluridae</taxon>
        <taxon>Silurus</taxon>
    </lineage>
</organism>
<evidence type="ECO:0000313" key="4">
    <source>
        <dbReference type="Proteomes" id="UP001205998"/>
    </source>
</evidence>
<dbReference type="InterPro" id="IPR000477">
    <property type="entry name" value="RT_dom"/>
</dbReference>
<evidence type="ECO:0000256" key="1">
    <source>
        <dbReference type="SAM" id="Phobius"/>
    </source>
</evidence>
<feature type="non-terminal residue" evidence="3">
    <location>
        <position position="451"/>
    </location>
</feature>
<dbReference type="PROSITE" id="PS50878">
    <property type="entry name" value="RT_POL"/>
    <property type="match status" value="1"/>
</dbReference>
<dbReference type="AlphaFoldDB" id="A0AAD5ACV9"/>
<feature type="domain" description="Reverse transcriptase" evidence="2">
    <location>
        <begin position="37"/>
        <end position="306"/>
    </location>
</feature>
<dbReference type="InterPro" id="IPR043502">
    <property type="entry name" value="DNA/RNA_pol_sf"/>
</dbReference>
<proteinExistence type="predicted"/>
<dbReference type="PANTHER" id="PTHR47510:SF3">
    <property type="entry name" value="ENDO_EXONUCLEASE_PHOSPHATASE DOMAIN-CONTAINING PROTEIN"/>
    <property type="match status" value="1"/>
</dbReference>
<dbReference type="CDD" id="cd01650">
    <property type="entry name" value="RT_nLTR_like"/>
    <property type="match status" value="1"/>
</dbReference>
<dbReference type="EMBL" id="MU558692">
    <property type="protein sequence ID" value="KAI5614389.1"/>
    <property type="molecule type" value="Genomic_DNA"/>
</dbReference>
<keyword evidence="1" id="KW-0812">Transmembrane</keyword>
<sequence>FRRVNTRKAEGPDGITGRVLKACTDHLVLVFTEIFNLSVEQSVVLSCFKQSTIVPIPKKPQPTCLNDYRPVALTSVVMKCFKRLVRDFITASLPDTLDPLQFAYQQNRSTEDAIAHLLHTTMSHLDYRKGNYTKMLFVDYSSAFNTIIPSTLTSKLEVLGLRLPLCQWISNFLTDRPQAVRVRLGGVTSGIRTVSTGAPQGCVLSPLLFSLYTNDCISSDPTVKLLKFADDTTLIGLIQDGDETAYEQEMKQLVLWYSQNNLELNTLKTVEMIVDFRKHPSTLLPLTISNIPVSSVENFKFLGTAISQDLKWESNINSILKKALQRMYFLRQLWKYSLPLELLIQFYTAVIESVLCSSITIWFGAATKQDRNRLQKTVKTAEKIIGAPLPTLQDLYHTRTKNRAEKIINDPSHPGHNIFQLLPSGRRYTTLFTKIGRHRNSFFPQAITLTN</sequence>
<comment type="caution">
    <text evidence="3">The sequence shown here is derived from an EMBL/GenBank/DDBJ whole genome shotgun (WGS) entry which is preliminary data.</text>
</comment>
<keyword evidence="1" id="KW-1133">Transmembrane helix</keyword>
<dbReference type="Proteomes" id="UP001205998">
    <property type="component" value="Unassembled WGS sequence"/>
</dbReference>
<reference evidence="3" key="1">
    <citation type="submission" date="2018-07" db="EMBL/GenBank/DDBJ databases">
        <title>Comparative genomics of catfishes provides insights into carnivory and benthic adaptation.</title>
        <authorList>
            <person name="Zhang Y."/>
            <person name="Wang D."/>
            <person name="Peng Z."/>
            <person name="Zheng S."/>
            <person name="Shao F."/>
            <person name="Tao W."/>
        </authorList>
    </citation>
    <scope>NUCLEOTIDE SEQUENCE</scope>
    <source>
        <strain evidence="3">Chongqing</strain>
    </source>
</reference>
<feature type="transmembrane region" description="Helical" evidence="1">
    <location>
        <begin position="346"/>
        <end position="366"/>
    </location>
</feature>
<protein>
    <submittedName>
        <fullName evidence="3">Gastrula zinc finger protein XlCGF28.1-like</fullName>
    </submittedName>
</protein>
<dbReference type="GO" id="GO:0008168">
    <property type="term" value="F:methyltransferase activity"/>
    <property type="evidence" value="ECO:0007669"/>
    <property type="project" value="InterPro"/>
</dbReference>
<dbReference type="Pfam" id="PF09004">
    <property type="entry name" value="ALKBH8_N"/>
    <property type="match status" value="1"/>
</dbReference>
<gene>
    <name evidence="3" type="ORF">C0J50_8976</name>
</gene>
<name>A0AAD5ACV9_SILAS</name>
<keyword evidence="1" id="KW-0472">Membrane</keyword>
<evidence type="ECO:0000313" key="3">
    <source>
        <dbReference type="EMBL" id="KAI5614389.1"/>
    </source>
</evidence>
<dbReference type="PANTHER" id="PTHR47510">
    <property type="entry name" value="REVERSE TRANSCRIPTASE DOMAIN-CONTAINING PROTEIN"/>
    <property type="match status" value="1"/>
</dbReference>